<dbReference type="PANTHER" id="PTHR44329">
    <property type="entry name" value="SERINE/THREONINE-PROTEIN KINASE TNNI3K-RELATED"/>
    <property type="match status" value="1"/>
</dbReference>
<feature type="region of interest" description="Disordered" evidence="5">
    <location>
        <begin position="1245"/>
        <end position="1282"/>
    </location>
</feature>
<feature type="compositionally biased region" description="Pro residues" evidence="5">
    <location>
        <begin position="98"/>
        <end position="108"/>
    </location>
</feature>
<dbReference type="SUPFAM" id="SSF56112">
    <property type="entry name" value="Protein kinase-like (PK-like)"/>
    <property type="match status" value="2"/>
</dbReference>
<dbReference type="Pfam" id="PF07714">
    <property type="entry name" value="PK_Tyr_Ser-Thr"/>
    <property type="match status" value="1"/>
</dbReference>
<keyword evidence="1" id="KW-0723">Serine/threonine-protein kinase</keyword>
<dbReference type="InterPro" id="IPR011009">
    <property type="entry name" value="Kinase-like_dom_sf"/>
</dbReference>
<dbReference type="InterPro" id="IPR001245">
    <property type="entry name" value="Ser-Thr/Tyr_kinase_cat_dom"/>
</dbReference>
<evidence type="ECO:0000256" key="4">
    <source>
        <dbReference type="PROSITE-ProRule" id="PRU10141"/>
    </source>
</evidence>
<evidence type="ECO:0000256" key="2">
    <source>
        <dbReference type="ARBA" id="ARBA00022741"/>
    </source>
</evidence>
<keyword evidence="7" id="KW-0418">Kinase</keyword>
<feature type="domain" description="Protein kinase" evidence="6">
    <location>
        <begin position="532"/>
        <end position="823"/>
    </location>
</feature>
<evidence type="ECO:0000313" key="7">
    <source>
        <dbReference type="EMBL" id="GBG25599.1"/>
    </source>
</evidence>
<evidence type="ECO:0000259" key="6">
    <source>
        <dbReference type="PROSITE" id="PS50011"/>
    </source>
</evidence>
<feature type="region of interest" description="Disordered" evidence="5">
    <location>
        <begin position="15"/>
        <end position="64"/>
    </location>
</feature>
<proteinExistence type="predicted"/>
<dbReference type="Gene3D" id="1.10.510.10">
    <property type="entry name" value="Transferase(Phosphotransferase) domain 1"/>
    <property type="match status" value="2"/>
</dbReference>
<comment type="caution">
    <text evidence="7">The sequence shown here is derived from an EMBL/GenBank/DDBJ whole genome shotgun (WGS) entry which is preliminary data.</text>
</comment>
<dbReference type="GO" id="GO:0004674">
    <property type="term" value="F:protein serine/threonine kinase activity"/>
    <property type="evidence" value="ECO:0007669"/>
    <property type="project" value="TreeGrafter"/>
</dbReference>
<feature type="compositionally biased region" description="Pro residues" evidence="5">
    <location>
        <begin position="1745"/>
        <end position="1755"/>
    </location>
</feature>
<organism evidence="7 8">
    <name type="scientific">Hondaea fermentalgiana</name>
    <dbReference type="NCBI Taxonomy" id="2315210"/>
    <lineage>
        <taxon>Eukaryota</taxon>
        <taxon>Sar</taxon>
        <taxon>Stramenopiles</taxon>
        <taxon>Bigyra</taxon>
        <taxon>Labyrinthulomycetes</taxon>
        <taxon>Thraustochytrida</taxon>
        <taxon>Thraustochytriidae</taxon>
        <taxon>Hondaea</taxon>
    </lineage>
</organism>
<feature type="compositionally biased region" description="Low complexity" evidence="5">
    <location>
        <begin position="1063"/>
        <end position="1080"/>
    </location>
</feature>
<feature type="region of interest" description="Disordered" evidence="5">
    <location>
        <begin position="907"/>
        <end position="956"/>
    </location>
</feature>
<accession>A0A2R5G5H4</accession>
<protein>
    <submittedName>
        <fullName evidence="7">Protein kinase, putative</fullName>
    </submittedName>
</protein>
<dbReference type="InterPro" id="IPR051681">
    <property type="entry name" value="Ser/Thr_Kinases-Pseudokinases"/>
</dbReference>
<evidence type="ECO:0000256" key="3">
    <source>
        <dbReference type="ARBA" id="ARBA00022840"/>
    </source>
</evidence>
<dbReference type="InterPro" id="IPR017441">
    <property type="entry name" value="Protein_kinase_ATP_BS"/>
</dbReference>
<feature type="compositionally biased region" description="Polar residues" evidence="5">
    <location>
        <begin position="1245"/>
        <end position="1265"/>
    </location>
</feature>
<dbReference type="Pfam" id="PF00069">
    <property type="entry name" value="Pkinase"/>
    <property type="match status" value="1"/>
</dbReference>
<feature type="region of interest" description="Disordered" evidence="5">
    <location>
        <begin position="1216"/>
        <end position="1235"/>
    </location>
</feature>
<dbReference type="Proteomes" id="UP000241890">
    <property type="component" value="Unassembled WGS sequence"/>
</dbReference>
<feature type="compositionally biased region" description="Low complexity" evidence="5">
    <location>
        <begin position="109"/>
        <end position="129"/>
    </location>
</feature>
<keyword evidence="2 4" id="KW-0547">Nucleotide-binding</keyword>
<dbReference type="InterPro" id="IPR000719">
    <property type="entry name" value="Prot_kinase_dom"/>
</dbReference>
<dbReference type="SMART" id="SM00220">
    <property type="entry name" value="S_TKc"/>
    <property type="match status" value="1"/>
</dbReference>
<feature type="compositionally biased region" description="Acidic residues" evidence="5">
    <location>
        <begin position="907"/>
        <end position="920"/>
    </location>
</feature>
<dbReference type="PANTHER" id="PTHR44329:SF289">
    <property type="entry name" value="SERINE_THREONINE-PROTEIN KINASE VIK"/>
    <property type="match status" value="1"/>
</dbReference>
<reference evidence="7 8" key="1">
    <citation type="submission" date="2017-12" db="EMBL/GenBank/DDBJ databases">
        <title>Sequencing, de novo assembly and annotation of complete genome of a new Thraustochytrid species, strain FCC1311.</title>
        <authorList>
            <person name="Sedici K."/>
            <person name="Godart F."/>
            <person name="Aiese Cigliano R."/>
            <person name="Sanseverino W."/>
            <person name="Barakat M."/>
            <person name="Ortet P."/>
            <person name="Marechal E."/>
            <person name="Cagnac O."/>
            <person name="Amato A."/>
        </authorList>
    </citation>
    <scope>NUCLEOTIDE SEQUENCE [LARGE SCALE GENOMIC DNA]</scope>
</reference>
<dbReference type="PROSITE" id="PS00107">
    <property type="entry name" value="PROTEIN_KINASE_ATP"/>
    <property type="match status" value="1"/>
</dbReference>
<feature type="region of interest" description="Disordered" evidence="5">
    <location>
        <begin position="292"/>
        <end position="393"/>
    </location>
</feature>
<feature type="compositionally biased region" description="Pro residues" evidence="5">
    <location>
        <begin position="48"/>
        <end position="60"/>
    </location>
</feature>
<dbReference type="Gene3D" id="3.30.200.20">
    <property type="entry name" value="Phosphorylase Kinase, domain 1"/>
    <property type="match status" value="1"/>
</dbReference>
<evidence type="ECO:0000313" key="8">
    <source>
        <dbReference type="Proteomes" id="UP000241890"/>
    </source>
</evidence>
<feature type="compositionally biased region" description="Polar residues" evidence="5">
    <location>
        <begin position="345"/>
        <end position="369"/>
    </location>
</feature>
<feature type="compositionally biased region" description="Polar residues" evidence="5">
    <location>
        <begin position="130"/>
        <end position="163"/>
    </location>
</feature>
<dbReference type="PROSITE" id="PS50011">
    <property type="entry name" value="PROTEIN_KINASE_DOM"/>
    <property type="match status" value="2"/>
</dbReference>
<dbReference type="InParanoid" id="A0A2R5G5H4"/>
<feature type="compositionally biased region" description="Basic and acidic residues" evidence="5">
    <location>
        <begin position="1692"/>
        <end position="1708"/>
    </location>
</feature>
<feature type="region of interest" description="Disordered" evidence="5">
    <location>
        <begin position="1057"/>
        <end position="1082"/>
    </location>
</feature>
<dbReference type="PROSITE" id="PS00108">
    <property type="entry name" value="PROTEIN_KINASE_ST"/>
    <property type="match status" value="1"/>
</dbReference>
<keyword evidence="7" id="KW-0808">Transferase</keyword>
<feature type="domain" description="Protein kinase" evidence="6">
    <location>
        <begin position="1096"/>
        <end position="1494"/>
    </location>
</feature>
<keyword evidence="8" id="KW-1185">Reference proteome</keyword>
<feature type="compositionally biased region" description="Low complexity" evidence="5">
    <location>
        <begin position="1635"/>
        <end position="1649"/>
    </location>
</feature>
<feature type="compositionally biased region" description="Low complexity" evidence="5">
    <location>
        <begin position="22"/>
        <end position="42"/>
    </location>
</feature>
<feature type="region of interest" description="Disordered" evidence="5">
    <location>
        <begin position="90"/>
        <end position="170"/>
    </location>
</feature>
<dbReference type="EMBL" id="BEYU01000013">
    <property type="protein sequence ID" value="GBG25599.1"/>
    <property type="molecule type" value="Genomic_DNA"/>
</dbReference>
<gene>
    <name evidence="7" type="ORF">FCC1311_018182</name>
</gene>
<feature type="compositionally biased region" description="Polar residues" evidence="5">
    <location>
        <begin position="314"/>
        <end position="332"/>
    </location>
</feature>
<evidence type="ECO:0000256" key="5">
    <source>
        <dbReference type="SAM" id="MobiDB-lite"/>
    </source>
</evidence>
<feature type="compositionally biased region" description="Acidic residues" evidence="5">
    <location>
        <begin position="1709"/>
        <end position="1726"/>
    </location>
</feature>
<sequence>MINSTEVPVGRCVCRPTPITLPTDAPTSKPTSAAPTPEPTISMAPTTRPTPFPSMAPTPEPTRQRFPGVILRNVKVDFMTMVEFLADFETPTSKPTFSPTPNPTPEPTLDPTAKPTARPTTATPTFKPTSQPTFQPTSLPTSSSETVGPTIASSLQPTTSPSEVATEVSRAPSVDSARRVGSAFPLETDLEKAAIIDMIPFEIYIRCFFARILGTRVENGETFDVGISLSNDTMLLDFMPMLEYDFTCMTELDTSGTRECSVDVGMRDFSKEAFTSEPTVFPTFTPTVAPTLAPTNASLAPTSGPGVTGAPSDTEPSPTYAPTLQPTSSPTLAPTLVPTAIPTASPLSTNSTTNFTLAPSSAPTSNETIVPTVAPSGTSSGPAPAPAPTSPPSNNDYSLQLVLEDLFAAQSSVEGYDLDIFYSLFYTGHWNMSSSNIVNEPSYILVDDADDVTVVYSADPEDDERLSWTIGECPMLTTEAYRAALAAARDNDETSAGERAGIAIGSIVGEYESSMPKVRDMFKDLEIDGTQLTLGTIIGHGANGRIFRGTYCGSEVAVKELFPEYTAGGPELDLEAPDGDAAWDPRNQIWREVRNLRLLRHPNVIQLYGCSQTKSDDSSEWRFLVIMELGACSLRDLLNDEVAPGYLPFTLSDFDYSRKLVFMREVCAGLAYIHACQLIHFDIKPENILINRVGQAKICDLGIAKLYAGPNKTINMTLSTMGGTPPYMAPELLRGVMDEVGVAVDVYAFGMVLWQVFHPDETPHPQLWSVAKLFHEVMICGYRPDIDEHVPEGVVDIITRCWDADSRNRPALSSLLAEFERLIGPVAQSTSSPRRSRYMSNEDIGVLQVGEKALIWEHAQRRFVPCIVEALVTDQDLEVLRYTVLMDEKEYMRGEEAREQVVVEYIGPDEGDDDDEENSLDADAHKDQTGDFEDEGADQAPQSGAPSHGDGETDPFPLWVLRREDVPQSFCRSIDPDTPYDWVSRFQSLSRLAAMHFRQVLQYNDAVFRTTANTMAQAAANPRLAGPDLSLDFEDELKVSAEQKNWLETSFVAYKDGSDRKGSSVAVAPASTSSTPKSTSEAGEVDMFENDRMTVVKFADLIKLGPFIRYHRCSAALHLPTFVLVAVKEVPVGNLDTAQIAVEQILSQWRSLCGLCQPEFAPGALSHGEARIAAREFSACPELANLYGCYFDTSEQTVSLLVEYMDGGSLQDVLLSEHTPPYDDDADGGDGLAPLRDSFRSTQDLNEHGTLSSGVDVTAETSEPVESSLDGGAHARHKREASQQFEEVDELVAHFGGQPDMMVGPCALCDERILLTIARRVMRALEFLHEQGCIHGEVKPSNVLLSMRGGIKLGGYAMNGAWRDHEDVEGVTSVTLAYASPEQLQGIPTTSATDVWGLMMTLLTAALGRHPFWYMVRNGRSRDAIVPDLLKAFSKYSPLHLPEETPFPAPSMFPYPYEASCQFSAEFSDFISQGLRFEPEDRPTIDELLRHPWMRRDIPVPPSLAETERTLLDSEERFVDEILEEVIRRLLQRVSVNLESRQFLQRHPKASETRLVLRSASIARLASQMGKADEDVKNSFIYVASEAEIRTRRAVDTSGGTELEMWLQNQAREVAASPPQELPPRPISLTQDSRQQPPLLDVPQDQLPPKELPPKSWKVRKYEASFTFRSADGEDENDANSDFKASLAEAQSEAREVSEDAIFDQEKADESEEDTAGVEAEAEAEASDVGAHGSLSRDSSILGLPLPPPLPPPPSSNSRAASASLEDVNPPSLPPKPEFLKSPSSRSSGSASPSFQPGRDQE</sequence>
<feature type="binding site" evidence="4">
    <location>
        <position position="559"/>
    </location>
    <ligand>
        <name>ATP</name>
        <dbReference type="ChEBI" id="CHEBI:30616"/>
    </ligand>
</feature>
<feature type="compositionally biased region" description="Low complexity" evidence="5">
    <location>
        <begin position="1782"/>
        <end position="1794"/>
    </location>
</feature>
<feature type="region of interest" description="Disordered" evidence="5">
    <location>
        <begin position="1670"/>
        <end position="1802"/>
    </location>
</feature>
<name>A0A2R5G5H4_9STRA</name>
<feature type="region of interest" description="Disordered" evidence="5">
    <location>
        <begin position="1614"/>
        <end position="1658"/>
    </location>
</feature>
<evidence type="ECO:0000256" key="1">
    <source>
        <dbReference type="ARBA" id="ARBA00022527"/>
    </source>
</evidence>
<keyword evidence="3 4" id="KW-0067">ATP-binding</keyword>
<dbReference type="GO" id="GO:0005524">
    <property type="term" value="F:ATP binding"/>
    <property type="evidence" value="ECO:0007669"/>
    <property type="project" value="UniProtKB-UniRule"/>
</dbReference>
<dbReference type="OrthoDB" id="69842at2759"/>
<feature type="compositionally biased region" description="Low complexity" evidence="5">
    <location>
        <begin position="1756"/>
        <end position="1765"/>
    </location>
</feature>
<dbReference type="InterPro" id="IPR008271">
    <property type="entry name" value="Ser/Thr_kinase_AS"/>
</dbReference>